<organism evidence="1">
    <name type="scientific">Arundo donax</name>
    <name type="common">Giant reed</name>
    <name type="synonym">Donax arundinaceus</name>
    <dbReference type="NCBI Taxonomy" id="35708"/>
    <lineage>
        <taxon>Eukaryota</taxon>
        <taxon>Viridiplantae</taxon>
        <taxon>Streptophyta</taxon>
        <taxon>Embryophyta</taxon>
        <taxon>Tracheophyta</taxon>
        <taxon>Spermatophyta</taxon>
        <taxon>Magnoliopsida</taxon>
        <taxon>Liliopsida</taxon>
        <taxon>Poales</taxon>
        <taxon>Poaceae</taxon>
        <taxon>PACMAD clade</taxon>
        <taxon>Arundinoideae</taxon>
        <taxon>Arundineae</taxon>
        <taxon>Arundo</taxon>
    </lineage>
</organism>
<name>A0A0A9AQ62_ARUDO</name>
<dbReference type="EMBL" id="GBRH01245882">
    <property type="protein sequence ID" value="JAD52013.1"/>
    <property type="molecule type" value="Transcribed_RNA"/>
</dbReference>
<reference evidence="1" key="1">
    <citation type="submission" date="2014-09" db="EMBL/GenBank/DDBJ databases">
        <authorList>
            <person name="Magalhaes I.L.F."/>
            <person name="Oliveira U."/>
            <person name="Santos F.R."/>
            <person name="Vidigal T.H.D.A."/>
            <person name="Brescovit A.D."/>
            <person name="Santos A.J."/>
        </authorList>
    </citation>
    <scope>NUCLEOTIDE SEQUENCE</scope>
    <source>
        <tissue evidence="1">Shoot tissue taken approximately 20 cm above the soil surface</tissue>
    </source>
</reference>
<protein>
    <submittedName>
        <fullName evidence="1">Uncharacterized protein</fullName>
    </submittedName>
</protein>
<reference evidence="1" key="2">
    <citation type="journal article" date="2015" name="Data Brief">
        <title>Shoot transcriptome of the giant reed, Arundo donax.</title>
        <authorList>
            <person name="Barrero R.A."/>
            <person name="Guerrero F.D."/>
            <person name="Moolhuijzen P."/>
            <person name="Goolsby J.A."/>
            <person name="Tidwell J."/>
            <person name="Bellgard S.E."/>
            <person name="Bellgard M.I."/>
        </authorList>
    </citation>
    <scope>NUCLEOTIDE SEQUENCE</scope>
    <source>
        <tissue evidence="1">Shoot tissue taken approximately 20 cm above the soil surface</tissue>
    </source>
</reference>
<dbReference type="AlphaFoldDB" id="A0A0A9AQ62"/>
<proteinExistence type="predicted"/>
<sequence length="49" mass="5819">MSDRYIKHRINKIKSCGNMPLKLHTYSILHLQRIAKRNINEKKSLRSAL</sequence>
<evidence type="ECO:0000313" key="1">
    <source>
        <dbReference type="EMBL" id="JAD52013.1"/>
    </source>
</evidence>
<accession>A0A0A9AQ62</accession>